<name>A0A4S8MVQ7_DENBC</name>
<dbReference type="EMBL" id="ML179038">
    <property type="protein sequence ID" value="THV07377.1"/>
    <property type="molecule type" value="Genomic_DNA"/>
</dbReference>
<keyword evidence="3" id="KW-1185">Reference proteome</keyword>
<gene>
    <name evidence="2" type="ORF">K435DRAFT_643785</name>
</gene>
<evidence type="ECO:0000256" key="1">
    <source>
        <dbReference type="SAM" id="MobiDB-lite"/>
    </source>
</evidence>
<feature type="region of interest" description="Disordered" evidence="1">
    <location>
        <begin position="1"/>
        <end position="141"/>
    </location>
</feature>
<sequence>MSSGINNQNFAAQVEQTNQGIVDGRQEGQQPPPAPVTLDTYVDSDASLQSRHPTRMNAGQNPTMDPPPLPGATSGEVEAGVGDRFKPTSGMTSKELHNNGMSGKKRDSQGISQWGPPGQQNVELDRAGRVTGQDQERFQQF</sequence>
<reference evidence="2 3" key="1">
    <citation type="journal article" date="2019" name="Nat. Ecol. Evol.">
        <title>Megaphylogeny resolves global patterns of mushroom evolution.</title>
        <authorList>
            <person name="Varga T."/>
            <person name="Krizsan K."/>
            <person name="Foldi C."/>
            <person name="Dima B."/>
            <person name="Sanchez-Garcia M."/>
            <person name="Sanchez-Ramirez S."/>
            <person name="Szollosi G.J."/>
            <person name="Szarkandi J.G."/>
            <person name="Papp V."/>
            <person name="Albert L."/>
            <person name="Andreopoulos W."/>
            <person name="Angelini C."/>
            <person name="Antonin V."/>
            <person name="Barry K.W."/>
            <person name="Bougher N.L."/>
            <person name="Buchanan P."/>
            <person name="Buyck B."/>
            <person name="Bense V."/>
            <person name="Catcheside P."/>
            <person name="Chovatia M."/>
            <person name="Cooper J."/>
            <person name="Damon W."/>
            <person name="Desjardin D."/>
            <person name="Finy P."/>
            <person name="Geml J."/>
            <person name="Haridas S."/>
            <person name="Hughes K."/>
            <person name="Justo A."/>
            <person name="Karasinski D."/>
            <person name="Kautmanova I."/>
            <person name="Kiss B."/>
            <person name="Kocsube S."/>
            <person name="Kotiranta H."/>
            <person name="LaButti K.M."/>
            <person name="Lechner B.E."/>
            <person name="Liimatainen K."/>
            <person name="Lipzen A."/>
            <person name="Lukacs Z."/>
            <person name="Mihaltcheva S."/>
            <person name="Morgado L.N."/>
            <person name="Niskanen T."/>
            <person name="Noordeloos M.E."/>
            <person name="Ohm R.A."/>
            <person name="Ortiz-Santana B."/>
            <person name="Ovrebo C."/>
            <person name="Racz N."/>
            <person name="Riley R."/>
            <person name="Savchenko A."/>
            <person name="Shiryaev A."/>
            <person name="Soop K."/>
            <person name="Spirin V."/>
            <person name="Szebenyi C."/>
            <person name="Tomsovsky M."/>
            <person name="Tulloss R.E."/>
            <person name="Uehling J."/>
            <person name="Grigoriev I.V."/>
            <person name="Vagvolgyi C."/>
            <person name="Papp T."/>
            <person name="Martin F.M."/>
            <person name="Miettinen O."/>
            <person name="Hibbett D.S."/>
            <person name="Nagy L.G."/>
        </authorList>
    </citation>
    <scope>NUCLEOTIDE SEQUENCE [LARGE SCALE GENOMIC DNA]</scope>
    <source>
        <strain evidence="2 3">CBS 962.96</strain>
    </source>
</reference>
<evidence type="ECO:0000313" key="2">
    <source>
        <dbReference type="EMBL" id="THV07377.1"/>
    </source>
</evidence>
<evidence type="ECO:0000313" key="3">
    <source>
        <dbReference type="Proteomes" id="UP000297245"/>
    </source>
</evidence>
<feature type="compositionally biased region" description="Polar residues" evidence="1">
    <location>
        <begin position="1"/>
        <end position="20"/>
    </location>
</feature>
<protein>
    <submittedName>
        <fullName evidence="2">Uncharacterized protein</fullName>
    </submittedName>
</protein>
<feature type="compositionally biased region" description="Polar residues" evidence="1">
    <location>
        <begin position="46"/>
        <end position="63"/>
    </location>
</feature>
<dbReference type="OrthoDB" id="3260716at2759"/>
<dbReference type="AlphaFoldDB" id="A0A4S8MVQ7"/>
<dbReference type="Proteomes" id="UP000297245">
    <property type="component" value="Unassembled WGS sequence"/>
</dbReference>
<proteinExistence type="predicted"/>
<feature type="compositionally biased region" description="Basic and acidic residues" evidence="1">
    <location>
        <begin position="123"/>
        <end position="141"/>
    </location>
</feature>
<accession>A0A4S8MVQ7</accession>
<organism evidence="2 3">
    <name type="scientific">Dendrothele bispora (strain CBS 962.96)</name>
    <dbReference type="NCBI Taxonomy" id="1314807"/>
    <lineage>
        <taxon>Eukaryota</taxon>
        <taxon>Fungi</taxon>
        <taxon>Dikarya</taxon>
        <taxon>Basidiomycota</taxon>
        <taxon>Agaricomycotina</taxon>
        <taxon>Agaricomycetes</taxon>
        <taxon>Agaricomycetidae</taxon>
        <taxon>Agaricales</taxon>
        <taxon>Agaricales incertae sedis</taxon>
        <taxon>Dendrothele</taxon>
    </lineage>
</organism>